<dbReference type="EMBL" id="BSXW01000042">
    <property type="protein sequence ID" value="GMF10503.1"/>
    <property type="molecule type" value="Genomic_DNA"/>
</dbReference>
<evidence type="ECO:0000313" key="2">
    <source>
        <dbReference type="EMBL" id="GMF10503.1"/>
    </source>
</evidence>
<reference evidence="2" key="1">
    <citation type="submission" date="2023-04" db="EMBL/GenBank/DDBJ databases">
        <title>Phytophthora lilii NBRC 32176.</title>
        <authorList>
            <person name="Ichikawa N."/>
            <person name="Sato H."/>
            <person name="Tonouchi N."/>
        </authorList>
    </citation>
    <scope>NUCLEOTIDE SEQUENCE</scope>
    <source>
        <strain evidence="2">NBRC 32176</strain>
    </source>
</reference>
<feature type="compositionally biased region" description="Basic and acidic residues" evidence="1">
    <location>
        <begin position="221"/>
        <end position="241"/>
    </location>
</feature>
<protein>
    <submittedName>
        <fullName evidence="2">Unnamed protein product</fullName>
    </submittedName>
</protein>
<evidence type="ECO:0000256" key="1">
    <source>
        <dbReference type="SAM" id="MobiDB-lite"/>
    </source>
</evidence>
<proteinExistence type="predicted"/>
<dbReference type="Proteomes" id="UP001165083">
    <property type="component" value="Unassembled WGS sequence"/>
</dbReference>
<sequence>MNGFFTDNQTKQKAYDRYYNAMAKSDFVQGAKLKAMNQQQALDDASSDSLANLFQQVMSKSRDYDYDQITSKLTKKAPPVVKGDEGKPPKAPKETKSNSPSTKKYKYVPHQTDTDANMEAPPNFTYEEMFNDDNFMKHMSNFDYTKMNKGMNMEEAFQDRIRRYLQKNKEFRSKVFMHNRKTTKEEIDDKANEIAKAFLKRKRDAPAPDETSPNLRPKTRIKQEEMERKMSSADLGADKKE</sequence>
<feature type="compositionally biased region" description="Basic and acidic residues" evidence="1">
    <location>
        <begin position="82"/>
        <end position="96"/>
    </location>
</feature>
<name>A0A9W6WMU2_9STRA</name>
<organism evidence="2 3">
    <name type="scientific">Phytophthora lilii</name>
    <dbReference type="NCBI Taxonomy" id="2077276"/>
    <lineage>
        <taxon>Eukaryota</taxon>
        <taxon>Sar</taxon>
        <taxon>Stramenopiles</taxon>
        <taxon>Oomycota</taxon>
        <taxon>Peronosporomycetes</taxon>
        <taxon>Peronosporales</taxon>
        <taxon>Peronosporaceae</taxon>
        <taxon>Phytophthora</taxon>
    </lineage>
</organism>
<dbReference type="OrthoDB" id="123038at2759"/>
<feature type="region of interest" description="Disordered" evidence="1">
    <location>
        <begin position="198"/>
        <end position="241"/>
    </location>
</feature>
<accession>A0A9W6WMU2</accession>
<comment type="caution">
    <text evidence="2">The sequence shown here is derived from an EMBL/GenBank/DDBJ whole genome shotgun (WGS) entry which is preliminary data.</text>
</comment>
<feature type="region of interest" description="Disordered" evidence="1">
    <location>
        <begin position="70"/>
        <end position="107"/>
    </location>
</feature>
<keyword evidence="3" id="KW-1185">Reference proteome</keyword>
<dbReference type="AlphaFoldDB" id="A0A9W6WMU2"/>
<gene>
    <name evidence="2" type="ORF">Plil01_000130200</name>
</gene>
<evidence type="ECO:0000313" key="3">
    <source>
        <dbReference type="Proteomes" id="UP001165083"/>
    </source>
</evidence>